<dbReference type="Gene3D" id="3.30.1240.10">
    <property type="match status" value="1"/>
</dbReference>
<dbReference type="PANTHER" id="PTHR10000:SF25">
    <property type="entry name" value="PHOSPHATASE YKRA-RELATED"/>
    <property type="match status" value="1"/>
</dbReference>
<accession>A0AAW8U6I5</accession>
<organism evidence="1 2">
    <name type="scientific">Vagococcus carniphilus</name>
    <dbReference type="NCBI Taxonomy" id="218144"/>
    <lineage>
        <taxon>Bacteria</taxon>
        <taxon>Bacillati</taxon>
        <taxon>Bacillota</taxon>
        <taxon>Bacilli</taxon>
        <taxon>Lactobacillales</taxon>
        <taxon>Enterococcaceae</taxon>
        <taxon>Vagococcus</taxon>
    </lineage>
</organism>
<reference evidence="1" key="1">
    <citation type="submission" date="2023-03" db="EMBL/GenBank/DDBJ databases">
        <authorList>
            <person name="Shen W."/>
            <person name="Cai J."/>
        </authorList>
    </citation>
    <scope>NUCLEOTIDE SEQUENCE</scope>
    <source>
        <strain evidence="1">P96-3</strain>
    </source>
</reference>
<keyword evidence="1" id="KW-0378">Hydrolase</keyword>
<dbReference type="SFLD" id="SFLDS00003">
    <property type="entry name" value="Haloacid_Dehalogenase"/>
    <property type="match status" value="1"/>
</dbReference>
<dbReference type="AlphaFoldDB" id="A0AAW8U6I5"/>
<dbReference type="SUPFAM" id="SSF56784">
    <property type="entry name" value="HAD-like"/>
    <property type="match status" value="1"/>
</dbReference>
<protein>
    <submittedName>
        <fullName evidence="1">Cof-type HAD-IIB family hydrolase</fullName>
    </submittedName>
</protein>
<dbReference type="InterPro" id="IPR036412">
    <property type="entry name" value="HAD-like_sf"/>
</dbReference>
<dbReference type="GO" id="GO:0016791">
    <property type="term" value="F:phosphatase activity"/>
    <property type="evidence" value="ECO:0007669"/>
    <property type="project" value="TreeGrafter"/>
</dbReference>
<evidence type="ECO:0000313" key="2">
    <source>
        <dbReference type="Proteomes" id="UP001268577"/>
    </source>
</evidence>
<dbReference type="SFLD" id="SFLDG01140">
    <property type="entry name" value="C2.B:_Phosphomannomutase_and_P"/>
    <property type="match status" value="1"/>
</dbReference>
<comment type="caution">
    <text evidence="1">The sequence shown here is derived from an EMBL/GenBank/DDBJ whole genome shotgun (WGS) entry which is preliminary data.</text>
</comment>
<dbReference type="RefSeq" id="WP_311985539.1">
    <property type="nucleotide sequence ID" value="NZ_JARQBZ010000024.1"/>
</dbReference>
<name>A0AAW8U6I5_9ENTE</name>
<dbReference type="EMBL" id="JARQBZ010000024">
    <property type="protein sequence ID" value="MDT2834734.1"/>
    <property type="molecule type" value="Genomic_DNA"/>
</dbReference>
<dbReference type="PROSITE" id="PS01229">
    <property type="entry name" value="COF_2"/>
    <property type="match status" value="1"/>
</dbReference>
<dbReference type="GO" id="GO:0005829">
    <property type="term" value="C:cytosol"/>
    <property type="evidence" value="ECO:0007669"/>
    <property type="project" value="TreeGrafter"/>
</dbReference>
<dbReference type="SFLD" id="SFLDG01144">
    <property type="entry name" value="C2.B.4:_PGP_Like"/>
    <property type="match status" value="1"/>
</dbReference>
<dbReference type="Gene3D" id="3.40.50.1000">
    <property type="entry name" value="HAD superfamily/HAD-like"/>
    <property type="match status" value="1"/>
</dbReference>
<proteinExistence type="predicted"/>
<dbReference type="NCBIfam" id="TIGR01484">
    <property type="entry name" value="HAD-SF-IIB"/>
    <property type="match status" value="1"/>
</dbReference>
<dbReference type="Proteomes" id="UP001268577">
    <property type="component" value="Unassembled WGS sequence"/>
</dbReference>
<sequence>MNRKLIAFDIDGTLINDNHELLPETKEAIKKMQEAGHMVMCATGRSYPIAKSVLDEAGIKHYILSNGAVAFVDDKQVYSNPLDEEALEKLVQVSDQRDIDIVFNGLMETKLRNEEFQEETKIAMESFGQKLPEIELDFHKRAAVYQVVALLKEEKMDAYEGNFPEFRFVRWHENGVDVLPENGSKAETLKEVAEQFGFKQEDIIAFGDGNNDMEMLAYAGVGIAMENGREELKAVSDFVTLSNNDGGIYHGLKEYGLVN</sequence>
<dbReference type="Pfam" id="PF08282">
    <property type="entry name" value="Hydrolase_3"/>
    <property type="match status" value="1"/>
</dbReference>
<dbReference type="PANTHER" id="PTHR10000">
    <property type="entry name" value="PHOSPHOSERINE PHOSPHATASE"/>
    <property type="match status" value="1"/>
</dbReference>
<dbReference type="InterPro" id="IPR006379">
    <property type="entry name" value="HAD-SF_hydro_IIB"/>
</dbReference>
<dbReference type="InterPro" id="IPR023214">
    <property type="entry name" value="HAD_sf"/>
</dbReference>
<dbReference type="GO" id="GO:0000287">
    <property type="term" value="F:magnesium ion binding"/>
    <property type="evidence" value="ECO:0007669"/>
    <property type="project" value="TreeGrafter"/>
</dbReference>
<gene>
    <name evidence="1" type="ORF">P7H70_11870</name>
</gene>
<dbReference type="InterPro" id="IPR000150">
    <property type="entry name" value="Cof"/>
</dbReference>
<dbReference type="NCBIfam" id="TIGR00099">
    <property type="entry name" value="Cof-subfamily"/>
    <property type="match status" value="1"/>
</dbReference>
<evidence type="ECO:0000313" key="1">
    <source>
        <dbReference type="EMBL" id="MDT2834734.1"/>
    </source>
</evidence>